<accession>A0A1H1AMF7</accession>
<sequence>MSEEWPVWGQNPSRTGHDPALTRPQWPVREEWRHDFAGRVAWDAPVVDSRGNLFVHVKMTQVDAPNFRSISSNGSLNWALKTSPGWGPCAPPPAVPDDRVILPDTPEAWVVESDTGGLCYRTKLHPSGVTYPFPVVADGRIHTGFQTFSLESGELLWKYDSNGPQRVIVIPEGEERPYPDGPTGVAPTVRDGTVYVAGTLYDGEIRFQRENSEEEGSTEERSSLVYSGEADGSYHDEYDEWGHIHALDAATGSLEWKTEFDTAIRAMTPPVATNDAIFVVDSEPRLHALDRTDGEKRWHVPFDVELISGWRPAVADGCVFLCAGNKVYAFDALDGAELWQLAFDTQLAGPPAIADGVVHVSTSNGMVAGIGVDGDRRWQLKVSESLRTGPVVTDGRLYVAGHELICLTGHAD</sequence>
<gene>
    <name evidence="3" type="ORF">SAMN04489842_0746</name>
</gene>
<dbReference type="Gene3D" id="2.40.128.630">
    <property type="match status" value="2"/>
</dbReference>
<evidence type="ECO:0000256" key="1">
    <source>
        <dbReference type="SAM" id="MobiDB-lite"/>
    </source>
</evidence>
<protein>
    <submittedName>
        <fullName evidence="3">Outer membrane protein assembly factor BamB, contains PQQ-like beta-propeller repeat</fullName>
    </submittedName>
</protein>
<keyword evidence="4" id="KW-1185">Reference proteome</keyword>
<feature type="region of interest" description="Disordered" evidence="1">
    <location>
        <begin position="1"/>
        <end position="21"/>
    </location>
</feature>
<dbReference type="Pfam" id="PF13360">
    <property type="entry name" value="PQQ_2"/>
    <property type="match status" value="2"/>
</dbReference>
<feature type="domain" description="Pyrrolo-quinoline quinone repeat" evidence="2">
    <location>
        <begin position="242"/>
        <end position="340"/>
    </location>
</feature>
<dbReference type="InterPro" id="IPR015943">
    <property type="entry name" value="WD40/YVTN_repeat-like_dom_sf"/>
</dbReference>
<proteinExistence type="predicted"/>
<dbReference type="InterPro" id="IPR011047">
    <property type="entry name" value="Quinoprotein_ADH-like_sf"/>
</dbReference>
<name>A0A1H1AMF7_NATTX</name>
<feature type="domain" description="Pyrrolo-quinoline quinone repeat" evidence="2">
    <location>
        <begin position="73"/>
        <end position="171"/>
    </location>
</feature>
<dbReference type="InterPro" id="IPR018391">
    <property type="entry name" value="PQQ_b-propeller_rpt"/>
</dbReference>
<evidence type="ECO:0000313" key="3">
    <source>
        <dbReference type="EMBL" id="SDQ40915.1"/>
    </source>
</evidence>
<dbReference type="SUPFAM" id="SSF50998">
    <property type="entry name" value="Quinoprotein alcohol dehydrogenase-like"/>
    <property type="match status" value="2"/>
</dbReference>
<dbReference type="STRING" id="1095778.SAMN04489842_0746"/>
<dbReference type="PANTHER" id="PTHR34512:SF30">
    <property type="entry name" value="OUTER MEMBRANE PROTEIN ASSEMBLY FACTOR BAMB"/>
    <property type="match status" value="1"/>
</dbReference>
<dbReference type="AlphaFoldDB" id="A0A1H1AMF7"/>
<dbReference type="InterPro" id="IPR002372">
    <property type="entry name" value="PQQ_rpt_dom"/>
</dbReference>
<dbReference type="Proteomes" id="UP000198848">
    <property type="component" value="Unassembled WGS sequence"/>
</dbReference>
<reference evidence="4" key="1">
    <citation type="submission" date="2016-10" db="EMBL/GenBank/DDBJ databases">
        <authorList>
            <person name="Varghese N."/>
            <person name="Submissions S."/>
        </authorList>
    </citation>
    <scope>NUCLEOTIDE SEQUENCE [LARGE SCALE GENOMIC DNA]</scope>
    <source>
        <strain evidence="4">DSM 24767</strain>
    </source>
</reference>
<dbReference type="PANTHER" id="PTHR34512">
    <property type="entry name" value="CELL SURFACE PROTEIN"/>
    <property type="match status" value="1"/>
</dbReference>
<dbReference type="Gene3D" id="2.130.10.10">
    <property type="entry name" value="YVTN repeat-like/Quinoprotein amine dehydrogenase"/>
    <property type="match status" value="1"/>
</dbReference>
<dbReference type="SMART" id="SM00564">
    <property type="entry name" value="PQQ"/>
    <property type="match status" value="5"/>
</dbReference>
<evidence type="ECO:0000259" key="2">
    <source>
        <dbReference type="Pfam" id="PF13360"/>
    </source>
</evidence>
<dbReference type="EMBL" id="FNLC01000001">
    <property type="protein sequence ID" value="SDQ40915.1"/>
    <property type="molecule type" value="Genomic_DNA"/>
</dbReference>
<organism evidence="3 4">
    <name type="scientific">Natronobacterium texcoconense</name>
    <dbReference type="NCBI Taxonomy" id="1095778"/>
    <lineage>
        <taxon>Archaea</taxon>
        <taxon>Methanobacteriati</taxon>
        <taxon>Methanobacteriota</taxon>
        <taxon>Stenosarchaea group</taxon>
        <taxon>Halobacteria</taxon>
        <taxon>Halobacteriales</taxon>
        <taxon>Natrialbaceae</taxon>
        <taxon>Natronobacterium</taxon>
    </lineage>
</organism>
<evidence type="ECO:0000313" key="4">
    <source>
        <dbReference type="Proteomes" id="UP000198848"/>
    </source>
</evidence>